<name>A0A378PY66_MORBO</name>
<accession>A0A378PY66</accession>
<proteinExistence type="predicted"/>
<feature type="chain" id="PRO_5016573597" evidence="1">
    <location>
        <begin position="19"/>
        <end position="226"/>
    </location>
</feature>
<keyword evidence="1" id="KW-0732">Signal</keyword>
<dbReference type="AlphaFoldDB" id="A0A378PY66"/>
<feature type="signal peptide" evidence="1">
    <location>
        <begin position="1"/>
        <end position="18"/>
    </location>
</feature>
<dbReference type="RefSeq" id="WP_115369702.1">
    <property type="nucleotide sequence ID" value="NZ_UGPZ01000003.1"/>
</dbReference>
<gene>
    <name evidence="2" type="ORF">NCTC9426_02057</name>
</gene>
<sequence length="226" mass="25617">MRAIFLWLLFILMTNAHADPSHVAVTGLSGRTVFITHPTNHEILSNEELDEAIDSLLNSSATVNQKKHDDIEYSSTDKRQAIYHEWEYVKIENEFDNNALKVARLFSNDGNAILFIAYRNSDKKYQNPDVGLQLSGNFDNGVFHNFLCTQNCLNIDMNIDGKKYQNIGMAYGGSRILVAKNSKSLLNHIKKGEAIKIRLQSITGDPLIYVFEPEQILDLQILKSVE</sequence>
<protein>
    <submittedName>
        <fullName evidence="2">Uncharacterized protein</fullName>
    </submittedName>
</protein>
<evidence type="ECO:0000256" key="1">
    <source>
        <dbReference type="SAM" id="SignalP"/>
    </source>
</evidence>
<evidence type="ECO:0000313" key="2">
    <source>
        <dbReference type="EMBL" id="STY93335.1"/>
    </source>
</evidence>
<evidence type="ECO:0000313" key="3">
    <source>
        <dbReference type="Proteomes" id="UP000254133"/>
    </source>
</evidence>
<reference evidence="2 3" key="1">
    <citation type="submission" date="2018-06" db="EMBL/GenBank/DDBJ databases">
        <authorList>
            <consortium name="Pathogen Informatics"/>
            <person name="Doyle S."/>
        </authorList>
    </citation>
    <scope>NUCLEOTIDE SEQUENCE [LARGE SCALE GENOMIC DNA]</scope>
    <source>
        <strain evidence="2 3">NCTC9426</strain>
    </source>
</reference>
<dbReference type="EMBL" id="UGPZ01000003">
    <property type="protein sequence ID" value="STY93335.1"/>
    <property type="molecule type" value="Genomic_DNA"/>
</dbReference>
<organism evidence="2 3">
    <name type="scientific">Moraxella bovis</name>
    <dbReference type="NCBI Taxonomy" id="476"/>
    <lineage>
        <taxon>Bacteria</taxon>
        <taxon>Pseudomonadati</taxon>
        <taxon>Pseudomonadota</taxon>
        <taxon>Gammaproteobacteria</taxon>
        <taxon>Moraxellales</taxon>
        <taxon>Moraxellaceae</taxon>
        <taxon>Moraxella</taxon>
    </lineage>
</organism>
<dbReference type="Proteomes" id="UP000254133">
    <property type="component" value="Unassembled WGS sequence"/>
</dbReference>